<accession>A0ABX8WB41</accession>
<organism evidence="1 2">
    <name type="scientific">Lactobacillus panisapium</name>
    <dbReference type="NCBI Taxonomy" id="2012495"/>
    <lineage>
        <taxon>Bacteria</taxon>
        <taxon>Bacillati</taxon>
        <taxon>Bacillota</taxon>
        <taxon>Bacilli</taxon>
        <taxon>Lactobacillales</taxon>
        <taxon>Lactobacillaceae</taxon>
        <taxon>Lactobacillus</taxon>
    </lineage>
</organism>
<evidence type="ECO:0000313" key="2">
    <source>
        <dbReference type="Proteomes" id="UP000826550"/>
    </source>
</evidence>
<reference evidence="1 2" key="1">
    <citation type="submission" date="2020-01" db="EMBL/GenBank/DDBJ databases">
        <title>Vast differences in strain-level diversity in the gut microbiota of two closely related honey bee species.</title>
        <authorList>
            <person name="Ellegaard K.M."/>
            <person name="Suenami S."/>
            <person name="Miyazaki R."/>
            <person name="Engel P."/>
        </authorList>
    </citation>
    <scope>NUCLEOTIDE SEQUENCE [LARGE SCALE GENOMIC DNA]</scope>
    <source>
        <strain evidence="1 2">ESL0416</strain>
    </source>
</reference>
<dbReference type="EMBL" id="CP048268">
    <property type="protein sequence ID" value="QYN52381.1"/>
    <property type="molecule type" value="Genomic_DNA"/>
</dbReference>
<proteinExistence type="predicted"/>
<name>A0ABX8WB41_9LACO</name>
<keyword evidence="2" id="KW-1185">Reference proteome</keyword>
<dbReference type="Proteomes" id="UP000826550">
    <property type="component" value="Chromosome"/>
</dbReference>
<protein>
    <submittedName>
        <fullName evidence="1">Uncharacterized protein</fullName>
    </submittedName>
</protein>
<evidence type="ECO:0000313" key="1">
    <source>
        <dbReference type="EMBL" id="QYN52381.1"/>
    </source>
</evidence>
<dbReference type="RefSeq" id="WP_220220822.1">
    <property type="nucleotide sequence ID" value="NZ_CP048268.1"/>
</dbReference>
<sequence>MEIIDLKKYLTPVENQNKNKQLEVVLFSDQVLAGSNFYNTIFQKNVPQLRKRIFTVAKNEKVIEIITSLIPQTGVFPPQLHDVEAWIDQKQQVDKVDNDIMLTWPSNDEKKLLMHHHKEPEQQVLLRKAFFQSKDQEIIRYEENAMLPGYFKLQKR</sequence>
<gene>
    <name evidence="1" type="ORF">GYM71_02760</name>
</gene>